<proteinExistence type="predicted"/>
<sequence>MLEGLKSSFSTPWHELVTPNTGDGASSVLSGVSINAGITQGLQSSEKNRSGAGTQGDRASSSTLQLGVRYNPTSYWFATFTVYRYLRPSFQQSWDPDFTYSFGYDDWHPYTFSLIYGNFTGNRFAAGNGIAHSRIEQGGITLAYKFPLPDLLKPIFLMGNGDDLMCSASLTLVPRFTDAQSAVGNNKMNAGFGCRYTLPSGWYATFTAYHYLRPSQQQPWDPDFVYGFGYFDWHSDAISIQYNNYSGNRFPWRTHAPGTGTFRAGSISISWSHSW</sequence>
<dbReference type="RefSeq" id="WP_175035460.1">
    <property type="nucleotide sequence ID" value="NZ_CABVPW010000059.1"/>
</dbReference>
<evidence type="ECO:0000313" key="2">
    <source>
        <dbReference type="Proteomes" id="UP000494218"/>
    </source>
</evidence>
<name>A0A6P2SPF3_BURL3</name>
<dbReference type="EMBL" id="CABVPW010000059">
    <property type="protein sequence ID" value="VWC47523.1"/>
    <property type="molecule type" value="Genomic_DNA"/>
</dbReference>
<organism evidence="1 2">
    <name type="scientific">Burkholderia lata (strain ATCC 17760 / DSM 23089 / LMG 22485 / NCIMB 9086 / R18194 / 383)</name>
    <dbReference type="NCBI Taxonomy" id="482957"/>
    <lineage>
        <taxon>Bacteria</taxon>
        <taxon>Pseudomonadati</taxon>
        <taxon>Pseudomonadota</taxon>
        <taxon>Betaproteobacteria</taxon>
        <taxon>Burkholderiales</taxon>
        <taxon>Burkholderiaceae</taxon>
        <taxon>Burkholderia</taxon>
        <taxon>Burkholderia cepacia complex</taxon>
    </lineage>
</organism>
<evidence type="ECO:0000313" key="1">
    <source>
        <dbReference type="EMBL" id="VWC47523.1"/>
    </source>
</evidence>
<protein>
    <submittedName>
        <fullName evidence="1">Uncharacterized protein</fullName>
    </submittedName>
</protein>
<reference evidence="1 2" key="1">
    <citation type="submission" date="2019-09" db="EMBL/GenBank/DDBJ databases">
        <authorList>
            <person name="Depoorter E."/>
        </authorList>
    </citation>
    <scope>NUCLEOTIDE SEQUENCE [LARGE SCALE GENOMIC DNA]</scope>
    <source>
        <strain evidence="1">LMG 23254</strain>
    </source>
</reference>
<accession>A0A6P2SPF3</accession>
<gene>
    <name evidence="1" type="ORF">BLA23254_07485</name>
</gene>
<dbReference type="AlphaFoldDB" id="A0A6P2SPF3"/>
<dbReference type="Proteomes" id="UP000494218">
    <property type="component" value="Unassembled WGS sequence"/>
</dbReference>